<organism evidence="3 4">
    <name type="scientific">Neofusicoccum ribis</name>
    <dbReference type="NCBI Taxonomy" id="45134"/>
    <lineage>
        <taxon>Eukaryota</taxon>
        <taxon>Fungi</taxon>
        <taxon>Dikarya</taxon>
        <taxon>Ascomycota</taxon>
        <taxon>Pezizomycotina</taxon>
        <taxon>Dothideomycetes</taxon>
        <taxon>Dothideomycetes incertae sedis</taxon>
        <taxon>Botryosphaeriales</taxon>
        <taxon>Botryosphaeriaceae</taxon>
        <taxon>Neofusicoccum</taxon>
    </lineage>
</organism>
<sequence>MSATDHTAPGFNVYQQNMTFYNSGGEVVKASLSEVNSWVQYGIRTGIIRGSQIGASFILLILLLILTKPEKRRSPIFIFNTLALVLCVARAVFGAMFFTGGWYDFYATWAFDTSAVAKQDYAFSILTVVLTLILAICVEISLMMQSYIVCTTVKGAWRTTVIVASVLVALTAVGVRFVLAVYNCMDFLGHTKDSSWMVWSIYANITLCISICWFSLIFCSKLGLAIRNRRNLGLTQFGPMQIVFIMGAQTMTVPVTIEVIFSVLPFFLPNVPELESVPMTVVSLFLPLSSIWAATSTDGRGQASRGQNARHKLLGKFNWNRFAGGRKASHMSESSTAPLQDPISPSSKKTTFTCNTDKTTATSSSDRTYLDLENDDGSQVFGSHCQTILEKGE</sequence>
<feature type="transmembrane region" description="Helical" evidence="2">
    <location>
        <begin position="78"/>
        <end position="103"/>
    </location>
</feature>
<dbReference type="InterPro" id="IPR000366">
    <property type="entry name" value="GPCR_STE2"/>
</dbReference>
<feature type="transmembrane region" description="Helical" evidence="2">
    <location>
        <begin position="47"/>
        <end position="66"/>
    </location>
</feature>
<feature type="transmembrane region" description="Helical" evidence="2">
    <location>
        <begin position="156"/>
        <end position="179"/>
    </location>
</feature>
<dbReference type="PRINTS" id="PR00250">
    <property type="entry name" value="GPCRSTE2"/>
</dbReference>
<feature type="transmembrane region" description="Helical" evidence="2">
    <location>
        <begin position="240"/>
        <end position="264"/>
    </location>
</feature>
<feature type="transmembrane region" description="Helical" evidence="2">
    <location>
        <begin position="123"/>
        <end position="144"/>
    </location>
</feature>
<dbReference type="Proteomes" id="UP001521116">
    <property type="component" value="Unassembled WGS sequence"/>
</dbReference>
<keyword evidence="4" id="KW-1185">Reference proteome</keyword>
<evidence type="ECO:0000256" key="2">
    <source>
        <dbReference type="SAM" id="Phobius"/>
    </source>
</evidence>
<feature type="transmembrane region" description="Helical" evidence="2">
    <location>
        <begin position="199"/>
        <end position="219"/>
    </location>
</feature>
<dbReference type="PANTHER" id="PTHR28009:SF1">
    <property type="entry name" value="PHEROMONE ALPHA FACTOR RECEPTOR"/>
    <property type="match status" value="1"/>
</dbReference>
<reference evidence="3 4" key="1">
    <citation type="submission" date="2024-02" db="EMBL/GenBank/DDBJ databases">
        <title>De novo assembly and annotation of 12 fungi associated with fruit tree decline syndrome in Ontario, Canada.</title>
        <authorList>
            <person name="Sulman M."/>
            <person name="Ellouze W."/>
            <person name="Ilyukhin E."/>
        </authorList>
    </citation>
    <scope>NUCLEOTIDE SEQUENCE [LARGE SCALE GENOMIC DNA]</scope>
    <source>
        <strain evidence="3 4">M1-105</strain>
    </source>
</reference>
<dbReference type="CDD" id="cd14939">
    <property type="entry name" value="7tmD_STE2"/>
    <property type="match status" value="1"/>
</dbReference>
<dbReference type="PANTHER" id="PTHR28009">
    <property type="entry name" value="PHEROMONE ALPHA FACTOR RECEPTOR"/>
    <property type="match status" value="1"/>
</dbReference>
<feature type="compositionally biased region" description="Low complexity" evidence="1">
    <location>
        <begin position="348"/>
        <end position="362"/>
    </location>
</feature>
<feature type="region of interest" description="Disordered" evidence="1">
    <location>
        <begin position="330"/>
        <end position="375"/>
    </location>
</feature>
<keyword evidence="2" id="KW-0812">Transmembrane</keyword>
<feature type="transmembrane region" description="Helical" evidence="2">
    <location>
        <begin position="276"/>
        <end position="295"/>
    </location>
</feature>
<comment type="caution">
    <text evidence="3">The sequence shown here is derived from an EMBL/GenBank/DDBJ whole genome shotgun (WGS) entry which is preliminary data.</text>
</comment>
<feature type="compositionally biased region" description="Polar residues" evidence="1">
    <location>
        <begin position="331"/>
        <end position="347"/>
    </location>
</feature>
<dbReference type="Pfam" id="PF02116">
    <property type="entry name" value="STE2"/>
    <property type="match status" value="1"/>
</dbReference>
<keyword evidence="3" id="KW-0675">Receptor</keyword>
<name>A0ABR3SBE3_9PEZI</name>
<keyword evidence="2" id="KW-0472">Membrane</keyword>
<evidence type="ECO:0000256" key="1">
    <source>
        <dbReference type="SAM" id="MobiDB-lite"/>
    </source>
</evidence>
<keyword evidence="2" id="KW-1133">Transmembrane helix</keyword>
<proteinExistence type="predicted"/>
<dbReference type="Gene3D" id="1.10.287.920">
    <property type="entry name" value="Pheromone alpha factor receptor"/>
    <property type="match status" value="1"/>
</dbReference>
<accession>A0ABR3SBE3</accession>
<evidence type="ECO:0000313" key="3">
    <source>
        <dbReference type="EMBL" id="KAL1616160.1"/>
    </source>
</evidence>
<dbReference type="InterPro" id="IPR027458">
    <property type="entry name" value="STE2_TM1-TM2_sf"/>
</dbReference>
<evidence type="ECO:0000313" key="4">
    <source>
        <dbReference type="Proteomes" id="UP001521116"/>
    </source>
</evidence>
<gene>
    <name evidence="3" type="primary">STE2</name>
    <name evidence="3" type="ORF">SLS56_011551</name>
</gene>
<protein>
    <submittedName>
        <fullName evidence="3">Pheromone alpha factor receptor</fullName>
    </submittedName>
</protein>
<dbReference type="EMBL" id="JAJVDC020000279">
    <property type="protein sequence ID" value="KAL1616160.1"/>
    <property type="molecule type" value="Genomic_DNA"/>
</dbReference>